<dbReference type="RefSeq" id="WP_109458253.1">
    <property type="nucleotide sequence ID" value="NZ_QFBC01000004.1"/>
</dbReference>
<evidence type="ECO:0000313" key="1">
    <source>
        <dbReference type="EMBL" id="PWE55935.1"/>
    </source>
</evidence>
<evidence type="ECO:0000313" key="2">
    <source>
        <dbReference type="Proteomes" id="UP000245252"/>
    </source>
</evidence>
<dbReference type="AlphaFoldDB" id="A0A2U2DRI9"/>
<keyword evidence="2" id="KW-1185">Reference proteome</keyword>
<dbReference type="EMBL" id="QFBC01000004">
    <property type="protein sequence ID" value="PWE55935.1"/>
    <property type="molecule type" value="Genomic_DNA"/>
</dbReference>
<dbReference type="OrthoDB" id="8228577at2"/>
<accession>A0A2U2DRI9</accession>
<proteinExistence type="predicted"/>
<name>A0A2U2DRI9_9HYPH</name>
<comment type="caution">
    <text evidence="1">The sequence shown here is derived from an EMBL/GenBank/DDBJ whole genome shotgun (WGS) entry which is preliminary data.</text>
</comment>
<protein>
    <submittedName>
        <fullName evidence="1">Uncharacterized protein</fullName>
    </submittedName>
</protein>
<gene>
    <name evidence="1" type="ORF">DEM27_10805</name>
</gene>
<organism evidence="1 2">
    <name type="scientific">Metarhizobium album</name>
    <dbReference type="NCBI Taxonomy" id="2182425"/>
    <lineage>
        <taxon>Bacteria</taxon>
        <taxon>Pseudomonadati</taxon>
        <taxon>Pseudomonadota</taxon>
        <taxon>Alphaproteobacteria</taxon>
        <taxon>Hyphomicrobiales</taxon>
        <taxon>Rhizobiaceae</taxon>
        <taxon>Metarhizobium</taxon>
    </lineage>
</organism>
<dbReference type="Proteomes" id="UP000245252">
    <property type="component" value="Unassembled WGS sequence"/>
</dbReference>
<reference evidence="1 2" key="1">
    <citation type="submission" date="2018-05" db="EMBL/GenBank/DDBJ databases">
        <title>The draft genome of strain NS-104.</title>
        <authorList>
            <person name="Hang P."/>
            <person name="Jiang J."/>
        </authorList>
    </citation>
    <scope>NUCLEOTIDE SEQUENCE [LARGE SCALE GENOMIC DNA]</scope>
    <source>
        <strain evidence="1 2">NS-104</strain>
    </source>
</reference>
<sequence>MSGGDIEALRALMRRYGIAEVVYEDATGRISLPAGRSDALPSPAAVARSSLTTIQAPHAGLFRSHHPLDDMPAAAAPRPVRKGDIVAYLQVGALLRPVVAPRDGRLGPPLVAEGTVTGYCSPLFAYL</sequence>